<reference evidence="3 4" key="1">
    <citation type="submission" date="2015-03" db="EMBL/GenBank/DDBJ databases">
        <title>Draft genome of the nematode, Opisthorchis viverrini.</title>
        <authorList>
            <person name="Mitreva M."/>
        </authorList>
    </citation>
    <scope>NUCLEOTIDE SEQUENCE [LARGE SCALE GENOMIC DNA]</scope>
    <source>
        <strain evidence="3">Khon Kaen</strain>
    </source>
</reference>
<name>A0A1S8WWL5_OPIVI</name>
<feature type="domain" description="C2H2-type" evidence="2">
    <location>
        <begin position="112"/>
        <end position="137"/>
    </location>
</feature>
<dbReference type="SUPFAM" id="SSF57667">
    <property type="entry name" value="beta-beta-alpha zinc fingers"/>
    <property type="match status" value="1"/>
</dbReference>
<evidence type="ECO:0000313" key="4">
    <source>
        <dbReference type="Proteomes" id="UP000243686"/>
    </source>
</evidence>
<evidence type="ECO:0000259" key="2">
    <source>
        <dbReference type="PROSITE" id="PS50157"/>
    </source>
</evidence>
<dbReference type="PROSITE" id="PS00028">
    <property type="entry name" value="ZINC_FINGER_C2H2_1"/>
    <property type="match status" value="1"/>
</dbReference>
<gene>
    <name evidence="3" type="ORF">X801_05341</name>
</gene>
<keyword evidence="4" id="KW-1185">Reference proteome</keyword>
<keyword evidence="1" id="KW-0479">Metal-binding</keyword>
<proteinExistence type="predicted"/>
<sequence length="137" mass="15937">MFHSIVPDNLCVKSVARCSGISAVYKENITHPRAEFEIKYCAVNVRRRNCFCSARVEGFLNCGAIHKHKSPQHLKVPMEKEMRRECAVCKRWCDHSRKSNPHFVDHTEQRPFVCVLCAKAYSQLETLQRHHHLNHLA</sequence>
<accession>A0A1S8WWL5</accession>
<dbReference type="EMBL" id="KV893834">
    <property type="protein sequence ID" value="OON18801.1"/>
    <property type="molecule type" value="Genomic_DNA"/>
</dbReference>
<evidence type="ECO:0000256" key="1">
    <source>
        <dbReference type="PROSITE-ProRule" id="PRU00042"/>
    </source>
</evidence>
<dbReference type="Gene3D" id="3.30.160.60">
    <property type="entry name" value="Classic Zinc Finger"/>
    <property type="match status" value="1"/>
</dbReference>
<dbReference type="PROSITE" id="PS50157">
    <property type="entry name" value="ZINC_FINGER_C2H2_2"/>
    <property type="match status" value="1"/>
</dbReference>
<dbReference type="InterPro" id="IPR013087">
    <property type="entry name" value="Znf_C2H2_type"/>
</dbReference>
<dbReference type="InterPro" id="IPR036236">
    <property type="entry name" value="Znf_C2H2_sf"/>
</dbReference>
<evidence type="ECO:0000313" key="3">
    <source>
        <dbReference type="EMBL" id="OON18801.1"/>
    </source>
</evidence>
<keyword evidence="1" id="KW-0863">Zinc-finger</keyword>
<dbReference type="GO" id="GO:0008270">
    <property type="term" value="F:zinc ion binding"/>
    <property type="evidence" value="ECO:0007669"/>
    <property type="project" value="UniProtKB-KW"/>
</dbReference>
<dbReference type="AlphaFoldDB" id="A0A1S8WWL5"/>
<protein>
    <submittedName>
        <fullName evidence="3">Zinc finger, C2H2 type</fullName>
    </submittedName>
</protein>
<keyword evidence="1" id="KW-0862">Zinc</keyword>
<dbReference type="Proteomes" id="UP000243686">
    <property type="component" value="Unassembled WGS sequence"/>
</dbReference>
<organism evidence="3 4">
    <name type="scientific">Opisthorchis viverrini</name>
    <name type="common">Southeast Asian liver fluke</name>
    <dbReference type="NCBI Taxonomy" id="6198"/>
    <lineage>
        <taxon>Eukaryota</taxon>
        <taxon>Metazoa</taxon>
        <taxon>Spiralia</taxon>
        <taxon>Lophotrochozoa</taxon>
        <taxon>Platyhelminthes</taxon>
        <taxon>Trematoda</taxon>
        <taxon>Digenea</taxon>
        <taxon>Opisthorchiida</taxon>
        <taxon>Opisthorchiata</taxon>
        <taxon>Opisthorchiidae</taxon>
        <taxon>Opisthorchis</taxon>
    </lineage>
</organism>